<name>A0A5Q2WET9_9CAUD</name>
<reference evidence="1" key="1">
    <citation type="submission" date="2019-08" db="EMBL/GenBank/DDBJ databases">
        <authorList>
            <person name="Pogozhova M.P."/>
            <person name="Pisanov R.V."/>
            <person name="Gaevskaya N.E."/>
            <person name="Vodopyanov A.S."/>
        </authorList>
    </citation>
    <scope>NUCLEOTIDE SEQUENCE</scope>
</reference>
<protein>
    <submittedName>
        <fullName evidence="1">Uncharacterized protein</fullName>
    </submittedName>
</protein>
<organism evidence="1">
    <name type="scientific">Vibrio phage Rostov M3</name>
    <dbReference type="NCBI Taxonomy" id="2660724"/>
    <lineage>
        <taxon>Viruses</taxon>
        <taxon>Duplodnaviria</taxon>
        <taxon>Heunggongvirae</taxon>
        <taxon>Uroviricota</taxon>
        <taxon>Caudoviricetes</taxon>
    </lineage>
</organism>
<sequence>MLGEKPSSEEMDRLSLAYQRDPVLCTLDYQDLCEFIDEKFKDPQND</sequence>
<proteinExistence type="predicted"/>
<dbReference type="EMBL" id="MN379460">
    <property type="protein sequence ID" value="QGH75017.1"/>
    <property type="molecule type" value="Genomic_DNA"/>
</dbReference>
<accession>A0A5Q2WET9</accession>
<evidence type="ECO:0000313" key="1">
    <source>
        <dbReference type="EMBL" id="QGH75017.1"/>
    </source>
</evidence>
<gene>
    <name evidence="1" type="ORF">RostovM3_00048</name>
</gene>